<protein>
    <submittedName>
        <fullName evidence="1">Uncharacterized protein</fullName>
    </submittedName>
</protein>
<organism evidence="1 2">
    <name type="scientific">Flavobacterium cutihirudinis</name>
    <dbReference type="NCBI Taxonomy" id="1265740"/>
    <lineage>
        <taxon>Bacteria</taxon>
        <taxon>Pseudomonadati</taxon>
        <taxon>Bacteroidota</taxon>
        <taxon>Flavobacteriia</taxon>
        <taxon>Flavobacteriales</taxon>
        <taxon>Flavobacteriaceae</taxon>
        <taxon>Flavobacterium</taxon>
    </lineage>
</organism>
<keyword evidence="2" id="KW-1185">Reference proteome</keyword>
<evidence type="ECO:0000313" key="1">
    <source>
        <dbReference type="EMBL" id="RED22494.1"/>
    </source>
</evidence>
<dbReference type="EMBL" id="QRDQ01000010">
    <property type="protein sequence ID" value="RED22494.1"/>
    <property type="molecule type" value="Genomic_DNA"/>
</dbReference>
<dbReference type="Proteomes" id="UP000257004">
    <property type="component" value="Unassembled WGS sequence"/>
</dbReference>
<dbReference type="AlphaFoldDB" id="A0A3D9FPW2"/>
<proteinExistence type="predicted"/>
<reference evidence="1 2" key="1">
    <citation type="submission" date="2018-07" db="EMBL/GenBank/DDBJ databases">
        <title>Genomic Encyclopedia of Archaeal and Bacterial Type Strains, Phase II (KMG-II): from individual species to whole genera.</title>
        <authorList>
            <person name="Goeker M."/>
        </authorList>
    </citation>
    <scope>NUCLEOTIDE SEQUENCE [LARGE SCALE GENOMIC DNA]</scope>
    <source>
        <strain evidence="1 2">DSM 25795</strain>
    </source>
</reference>
<gene>
    <name evidence="1" type="ORF">BD847_3123</name>
</gene>
<accession>A0A3D9FPW2</accession>
<sequence length="35" mass="4216">MIILNDNYELSLVIYEAKMQIKNLEYCLVKFSTFK</sequence>
<comment type="caution">
    <text evidence="1">The sequence shown here is derived from an EMBL/GenBank/DDBJ whole genome shotgun (WGS) entry which is preliminary data.</text>
</comment>
<evidence type="ECO:0000313" key="2">
    <source>
        <dbReference type="Proteomes" id="UP000257004"/>
    </source>
</evidence>
<name>A0A3D9FPW2_9FLAO</name>